<evidence type="ECO:0008006" key="4">
    <source>
        <dbReference type="Google" id="ProtNLM"/>
    </source>
</evidence>
<dbReference type="AlphaFoldDB" id="A0A7U8ANX5"/>
<name>A0A7U8ANX5_CAMLA</name>
<proteinExistence type="predicted"/>
<evidence type="ECO:0000313" key="2">
    <source>
        <dbReference type="EMBL" id="EAJ1253943.1"/>
    </source>
</evidence>
<feature type="signal peptide" evidence="1">
    <location>
        <begin position="1"/>
        <end position="33"/>
    </location>
</feature>
<dbReference type="Proteomes" id="UP000533324">
    <property type="component" value="Unassembled WGS sequence"/>
</dbReference>
<protein>
    <recommendedName>
        <fullName evidence="4">Autotransporter</fullName>
    </recommendedName>
</protein>
<evidence type="ECO:0000313" key="3">
    <source>
        <dbReference type="Proteomes" id="UP000533324"/>
    </source>
</evidence>
<accession>A0A7U8ANX5</accession>
<dbReference type="EMBL" id="AABVCV010000002">
    <property type="protein sequence ID" value="EAJ1253943.1"/>
    <property type="molecule type" value="Genomic_DNA"/>
</dbReference>
<reference evidence="2 3" key="1">
    <citation type="submission" date="2018-05" db="EMBL/GenBank/DDBJ databases">
        <authorList>
            <consortium name="PulseNet: The National Subtyping Network for Foodborne Disease Surveillance"/>
            <person name="Tarr C.L."/>
            <person name="Trees E."/>
            <person name="Katz L.S."/>
            <person name="Carleton-Romer H.A."/>
            <person name="Stroika S."/>
            <person name="Kucerova Z."/>
            <person name="Roache K.F."/>
            <person name="Sabol A.L."/>
            <person name="Besser J."/>
            <person name="Gerner-Smidt P."/>
        </authorList>
    </citation>
    <scope>NUCLEOTIDE SEQUENCE [LARGE SCALE GENOMIC DNA]</scope>
    <source>
        <strain evidence="2 3">1988D-2602</strain>
    </source>
</reference>
<keyword evidence="1" id="KW-0732">Signal</keyword>
<feature type="chain" id="PRO_5031556356" description="Autotransporter" evidence="1">
    <location>
        <begin position="34"/>
        <end position="168"/>
    </location>
</feature>
<comment type="caution">
    <text evidence="2">The sequence shown here is derived from an EMBL/GenBank/DDBJ whole genome shotgun (WGS) entry which is preliminary data.</text>
</comment>
<organism evidence="2 3">
    <name type="scientific">Campylobacter lari</name>
    <dbReference type="NCBI Taxonomy" id="201"/>
    <lineage>
        <taxon>Bacteria</taxon>
        <taxon>Pseudomonadati</taxon>
        <taxon>Campylobacterota</taxon>
        <taxon>Epsilonproteobacteria</taxon>
        <taxon>Campylobacterales</taxon>
        <taxon>Campylobacteraceae</taxon>
        <taxon>Campylobacter</taxon>
    </lineage>
</organism>
<feature type="non-terminal residue" evidence="2">
    <location>
        <position position="168"/>
    </location>
</feature>
<evidence type="ECO:0000256" key="1">
    <source>
        <dbReference type="SAM" id="SignalP"/>
    </source>
</evidence>
<gene>
    <name evidence="2" type="ORF">A0Y59_01875</name>
</gene>
<sequence>MINSTQGENSNSTIKKSFLSLATISFLATCANASITTISDKVSNGSIVISKAKTNNTQTRQIKNSRSITGGGCNNGTNCTISNTQNQTVTIGNGGGTLTIESGGTISTNGNNQGIHVTSSNGNVSIINKGSIQGGSNGININNNATVNNINNSGTISATQWNGIDLQN</sequence>